<sequence length="70" mass="7913">MFPFTDDCSSCRLPGLVMNLLSFHKWTTQPLANKIHCGNRERATCGTLPCRMVDGHWPFFTLLTVDGTPE</sequence>
<name>A0A6H5HL14_9HEMI</name>
<reference evidence="1 2" key="1">
    <citation type="submission" date="2020-02" db="EMBL/GenBank/DDBJ databases">
        <authorList>
            <person name="Ferguson B K."/>
        </authorList>
    </citation>
    <scope>NUCLEOTIDE SEQUENCE [LARGE SCALE GENOMIC DNA]</scope>
</reference>
<protein>
    <submittedName>
        <fullName evidence="1">Uncharacterized protein</fullName>
    </submittedName>
</protein>
<gene>
    <name evidence="1" type="ORF">NTEN_LOCUS21498</name>
</gene>
<proteinExistence type="predicted"/>
<dbReference type="AlphaFoldDB" id="A0A6H5HL14"/>
<feature type="non-terminal residue" evidence="1">
    <location>
        <position position="70"/>
    </location>
</feature>
<dbReference type="Proteomes" id="UP000479000">
    <property type="component" value="Unassembled WGS sequence"/>
</dbReference>
<keyword evidence="2" id="KW-1185">Reference proteome</keyword>
<accession>A0A6H5HL14</accession>
<evidence type="ECO:0000313" key="2">
    <source>
        <dbReference type="Proteomes" id="UP000479000"/>
    </source>
</evidence>
<evidence type="ECO:0000313" key="1">
    <source>
        <dbReference type="EMBL" id="CAB0017493.1"/>
    </source>
</evidence>
<organism evidence="1 2">
    <name type="scientific">Nesidiocoris tenuis</name>
    <dbReference type="NCBI Taxonomy" id="355587"/>
    <lineage>
        <taxon>Eukaryota</taxon>
        <taxon>Metazoa</taxon>
        <taxon>Ecdysozoa</taxon>
        <taxon>Arthropoda</taxon>
        <taxon>Hexapoda</taxon>
        <taxon>Insecta</taxon>
        <taxon>Pterygota</taxon>
        <taxon>Neoptera</taxon>
        <taxon>Paraneoptera</taxon>
        <taxon>Hemiptera</taxon>
        <taxon>Heteroptera</taxon>
        <taxon>Panheteroptera</taxon>
        <taxon>Cimicomorpha</taxon>
        <taxon>Miridae</taxon>
        <taxon>Dicyphina</taxon>
        <taxon>Nesidiocoris</taxon>
    </lineage>
</organism>
<dbReference type="EMBL" id="CADCXU010031507">
    <property type="protein sequence ID" value="CAB0017493.1"/>
    <property type="molecule type" value="Genomic_DNA"/>
</dbReference>